<evidence type="ECO:0000256" key="1">
    <source>
        <dbReference type="ARBA" id="ARBA00093462"/>
    </source>
</evidence>
<reference evidence="5 6" key="1">
    <citation type="submission" date="2015-01" db="EMBL/GenBank/DDBJ databases">
        <authorList>
            <person name="Pelicic Vladimir"/>
        </authorList>
    </citation>
    <scope>NUCLEOTIDE SEQUENCE [LARGE SCALE GENOMIC DNA]</scope>
    <source>
        <strain evidence="5 6">2908</strain>
    </source>
</reference>
<evidence type="ECO:0000259" key="3">
    <source>
        <dbReference type="Pfam" id="PF07261"/>
    </source>
</evidence>
<feature type="domain" description="Replicative helicase loading/DNA remodeling protein DnaB N-terminal winged helix" evidence="4">
    <location>
        <begin position="1"/>
        <end position="224"/>
    </location>
</feature>
<dbReference type="Pfam" id="PF25888">
    <property type="entry name" value="WHD_DnaB"/>
    <property type="match status" value="1"/>
</dbReference>
<evidence type="ECO:0000313" key="5">
    <source>
        <dbReference type="EMBL" id="CEL90947.1"/>
    </source>
</evidence>
<dbReference type="InterPro" id="IPR058660">
    <property type="entry name" value="WHD_DnaB"/>
</dbReference>
<dbReference type="Pfam" id="PF07261">
    <property type="entry name" value="DnaB_2"/>
    <property type="match status" value="1"/>
</dbReference>
<dbReference type="Proteomes" id="UP000183504">
    <property type="component" value="Unassembled WGS sequence"/>
</dbReference>
<dbReference type="EMBL" id="CDMW01000001">
    <property type="protein sequence ID" value="CEL90947.1"/>
    <property type="molecule type" value="Genomic_DNA"/>
</dbReference>
<comment type="similarity">
    <text evidence="1">Belongs to the DnaB/DnaD family.</text>
</comment>
<evidence type="ECO:0000313" key="6">
    <source>
        <dbReference type="Proteomes" id="UP000183504"/>
    </source>
</evidence>
<feature type="compositionally biased region" description="Polar residues" evidence="2">
    <location>
        <begin position="330"/>
        <end position="350"/>
    </location>
</feature>
<dbReference type="AlphaFoldDB" id="A0A0B7GM74"/>
<sequence>MKPNHQFSFLRNNAVSPDIAILTKLYLPILGREAVTLYLYLLSFGDNGQKQHLFSQILNHLDFGLNILEESFERLAAIKLVDLYQTDGHYLIQLHPTLTAEEFFSHNVYSRLLEKKIGEAAAETLRPENPSGEKLVKPFMQVFGMEAEQPRAVRKANDFDLEYFKQRMAQDNLRFANEKEDLLELFAIAEQKKWTWYETYVLARETAVSQVISIKRMKQKLAQKPAEGQFSKQEQSIIQEAKRTSPMVFLAEIKKTRQAAITRTERKLLLDLADLGLLDEVINVILLLTFNKVDSANLNEKYALKVANDFSYQKVTTAEEAVLKIRERNQQTNNRPAQVSSASAKSNVPIWSNPDYKDDTTPEQQAKLEEKRRKLLEKIRKGSGGD</sequence>
<name>A0A0B7GM74_STRSA</name>
<feature type="region of interest" description="Disordered" evidence="2">
    <location>
        <begin position="328"/>
        <end position="365"/>
    </location>
</feature>
<dbReference type="InterPro" id="IPR006343">
    <property type="entry name" value="DnaB/C_C"/>
</dbReference>
<evidence type="ECO:0000259" key="4">
    <source>
        <dbReference type="Pfam" id="PF25888"/>
    </source>
</evidence>
<evidence type="ECO:0000256" key="2">
    <source>
        <dbReference type="SAM" id="MobiDB-lite"/>
    </source>
</evidence>
<dbReference type="RefSeq" id="WP_072074455.1">
    <property type="nucleotide sequence ID" value="NZ_CDMW01000001.1"/>
</dbReference>
<gene>
    <name evidence="5" type="ORF">SSV_1659</name>
</gene>
<protein>
    <submittedName>
        <fullName evidence="5">Uncharacterized protein</fullName>
    </submittedName>
</protein>
<feature type="domain" description="DnaB/C C-terminal" evidence="3">
    <location>
        <begin position="252"/>
        <end position="322"/>
    </location>
</feature>
<feature type="compositionally biased region" description="Basic and acidic residues" evidence="2">
    <location>
        <begin position="355"/>
        <end position="365"/>
    </location>
</feature>
<organism evidence="5 6">
    <name type="scientific">Streptococcus sanguinis</name>
    <dbReference type="NCBI Taxonomy" id="1305"/>
    <lineage>
        <taxon>Bacteria</taxon>
        <taxon>Bacillati</taxon>
        <taxon>Bacillota</taxon>
        <taxon>Bacilli</taxon>
        <taxon>Lactobacillales</taxon>
        <taxon>Streptococcaceae</taxon>
        <taxon>Streptococcus</taxon>
    </lineage>
</organism>
<accession>A0A0B7GM74</accession>
<proteinExistence type="inferred from homology"/>